<evidence type="ECO:0000313" key="10">
    <source>
        <dbReference type="Proteomes" id="UP000194267"/>
    </source>
</evidence>
<dbReference type="PANTHER" id="PTHR10371:SF3">
    <property type="entry name" value="NADH DEHYDROGENASE [UBIQUINONE] FLAVOPROTEIN 2, MITOCHONDRIAL"/>
    <property type="match status" value="1"/>
</dbReference>
<comment type="cofactor">
    <cofactor evidence="6">
        <name>[2Fe-2S] cluster</name>
        <dbReference type="ChEBI" id="CHEBI:190135"/>
    </cofactor>
</comment>
<comment type="cofactor">
    <cofactor evidence="7">
        <name>[2Fe-2S] cluster</name>
        <dbReference type="ChEBI" id="CHEBI:190135"/>
    </cofactor>
    <text evidence="7">Binds 1 [2Fe-2S] cluster.</text>
</comment>
<keyword evidence="5 7" id="KW-0411">Iron-sulfur</keyword>
<dbReference type="GO" id="GO:0046872">
    <property type="term" value="F:metal ion binding"/>
    <property type="evidence" value="ECO:0007669"/>
    <property type="project" value="UniProtKB-KW"/>
</dbReference>
<evidence type="ECO:0000256" key="8">
    <source>
        <dbReference type="SAM" id="MobiDB-lite"/>
    </source>
</evidence>
<dbReference type="GO" id="GO:0003954">
    <property type="term" value="F:NADH dehydrogenase activity"/>
    <property type="evidence" value="ECO:0007669"/>
    <property type="project" value="TreeGrafter"/>
</dbReference>
<keyword evidence="4 7" id="KW-0408">Iron</keyword>
<dbReference type="PANTHER" id="PTHR10371">
    <property type="entry name" value="NADH DEHYDROGENASE UBIQUINONE FLAVOPROTEIN 2, MITOCHONDRIAL"/>
    <property type="match status" value="1"/>
</dbReference>
<feature type="binding site" evidence="7">
    <location>
        <position position="100"/>
    </location>
    <ligand>
        <name>[2Fe-2S] cluster</name>
        <dbReference type="ChEBI" id="CHEBI:190135"/>
    </ligand>
</feature>
<dbReference type="InterPro" id="IPR036249">
    <property type="entry name" value="Thioredoxin-like_sf"/>
</dbReference>
<dbReference type="InterPro" id="IPR041921">
    <property type="entry name" value="NuoE_N"/>
</dbReference>
<evidence type="ECO:0000256" key="1">
    <source>
        <dbReference type="ARBA" id="ARBA00010643"/>
    </source>
</evidence>
<dbReference type="InterPro" id="IPR002023">
    <property type="entry name" value="NuoE-like"/>
</dbReference>
<evidence type="ECO:0000256" key="2">
    <source>
        <dbReference type="ARBA" id="ARBA00022714"/>
    </source>
</evidence>
<evidence type="ECO:0000256" key="6">
    <source>
        <dbReference type="ARBA" id="ARBA00034078"/>
    </source>
</evidence>
<dbReference type="AlphaFoldDB" id="A0A1Y2T5K0"/>
<dbReference type="Gene3D" id="3.40.30.10">
    <property type="entry name" value="Glutaredoxin"/>
    <property type="match status" value="1"/>
</dbReference>
<feature type="binding site" evidence="7">
    <location>
        <position position="105"/>
    </location>
    <ligand>
        <name>[2Fe-2S] cluster</name>
        <dbReference type="ChEBI" id="CHEBI:190135"/>
    </ligand>
</feature>
<gene>
    <name evidence="9" type="ORF">A6D92_10515</name>
</gene>
<evidence type="ECO:0000256" key="5">
    <source>
        <dbReference type="ARBA" id="ARBA00023014"/>
    </source>
</evidence>
<comment type="similarity">
    <text evidence="1">Belongs to the complex I 24 kDa subunit family.</text>
</comment>
<reference evidence="10" key="1">
    <citation type="submission" date="2016-04" db="EMBL/GenBank/DDBJ databases">
        <authorList>
            <person name="Antunes L.P."/>
            <person name="Martins L.F."/>
            <person name="Pereira R.V."/>
            <person name="Thomas A.M."/>
            <person name="Barbosa D."/>
            <person name="Nascimento L."/>
            <person name="Silva G.M."/>
            <person name="Condomitti G.W."/>
            <person name="Digiampietri L.A."/>
            <person name="Lombardi K.C."/>
            <person name="Ramos P.L."/>
            <person name="Quaggio R.B."/>
            <person name="Oliveira J.C."/>
            <person name="Pascon R.C."/>
            <person name="Cruz J.B."/>
            <person name="Silva A.M."/>
            <person name="Setubal J.C."/>
        </authorList>
    </citation>
    <scope>NUCLEOTIDE SEQUENCE [LARGE SCALE GENOMIC DNA]</scope>
</reference>
<keyword evidence="3 7" id="KW-0479">Metal-binding</keyword>
<dbReference type="SUPFAM" id="SSF52833">
    <property type="entry name" value="Thioredoxin-like"/>
    <property type="match status" value="1"/>
</dbReference>
<evidence type="ECO:0000256" key="4">
    <source>
        <dbReference type="ARBA" id="ARBA00023004"/>
    </source>
</evidence>
<accession>A0A1Y2T5K0</accession>
<proteinExistence type="inferred from homology"/>
<dbReference type="CDD" id="cd03064">
    <property type="entry name" value="TRX_Fd_NuoE"/>
    <property type="match status" value="1"/>
</dbReference>
<keyword evidence="2 7" id="KW-0001">2Fe-2S</keyword>
<dbReference type="InterPro" id="IPR042128">
    <property type="entry name" value="NuoE_dom"/>
</dbReference>
<feature type="region of interest" description="Disordered" evidence="8">
    <location>
        <begin position="195"/>
        <end position="255"/>
    </location>
</feature>
<dbReference type="EMBL" id="LWLV01000858">
    <property type="protein sequence ID" value="OTA41046.1"/>
    <property type="molecule type" value="Genomic_DNA"/>
</dbReference>
<dbReference type="GO" id="GO:0051537">
    <property type="term" value="F:2 iron, 2 sulfur cluster binding"/>
    <property type="evidence" value="ECO:0007669"/>
    <property type="project" value="UniProtKB-KW"/>
</dbReference>
<organism evidence="9 10">
    <name type="scientific">Symbiobacterium thermophilum</name>
    <dbReference type="NCBI Taxonomy" id="2734"/>
    <lineage>
        <taxon>Bacteria</taxon>
        <taxon>Bacillati</taxon>
        <taxon>Bacillota</taxon>
        <taxon>Clostridia</taxon>
        <taxon>Eubacteriales</taxon>
        <taxon>Symbiobacteriaceae</taxon>
        <taxon>Symbiobacterium</taxon>
    </lineage>
</organism>
<sequence length="255" mass="27059">MAQDARKATIQEVHPPRWPETCREEVEAILRRYPEGRERSAILPLLHLAMREREGRFIAQSDIEAVAEICGVPPAYVQSVCSFYTMFRRQPVGKYLITVCGNMACHLLAGGDKLVKHMEETLGIKVGETTPDGLITLEVTGECLAACDLAPVIQVDGEYVVKLTPEKFDALVAALRSGEGPDRFLEKLPLMNGESQDEWPGFVEPAPSAAGAAGSPGDPAPGAGAEAPAAGPAEQPSPEAPAGSAGEGSRSVEGE</sequence>
<dbReference type="Gene3D" id="1.10.10.1590">
    <property type="entry name" value="NADH-quinone oxidoreductase subunit E"/>
    <property type="match status" value="1"/>
</dbReference>
<evidence type="ECO:0000313" key="9">
    <source>
        <dbReference type="EMBL" id="OTA41046.1"/>
    </source>
</evidence>
<feature type="compositionally biased region" description="Low complexity" evidence="8">
    <location>
        <begin position="204"/>
        <end position="249"/>
    </location>
</feature>
<dbReference type="Pfam" id="PF01257">
    <property type="entry name" value="2Fe-2S_thioredx"/>
    <property type="match status" value="1"/>
</dbReference>
<protein>
    <submittedName>
        <fullName evidence="9">Uncharacterized protein</fullName>
    </submittedName>
</protein>
<dbReference type="Proteomes" id="UP000194267">
    <property type="component" value="Unassembled WGS sequence"/>
</dbReference>
<feature type="binding site" evidence="7">
    <location>
        <position position="147"/>
    </location>
    <ligand>
        <name>[2Fe-2S] cluster</name>
        <dbReference type="ChEBI" id="CHEBI:190135"/>
    </ligand>
</feature>
<dbReference type="NCBIfam" id="TIGR01958">
    <property type="entry name" value="nuoE_fam"/>
    <property type="match status" value="1"/>
</dbReference>
<evidence type="ECO:0000256" key="7">
    <source>
        <dbReference type="PIRSR" id="PIRSR000216-1"/>
    </source>
</evidence>
<name>A0A1Y2T5K0_SYMTR</name>
<dbReference type="FunFam" id="1.10.10.1590:FF:000001">
    <property type="entry name" value="NADH-quinone oxidoreductase subunit E"/>
    <property type="match status" value="1"/>
</dbReference>
<evidence type="ECO:0000256" key="3">
    <source>
        <dbReference type="ARBA" id="ARBA00022723"/>
    </source>
</evidence>
<feature type="binding site" evidence="7">
    <location>
        <position position="143"/>
    </location>
    <ligand>
        <name>[2Fe-2S] cluster</name>
        <dbReference type="ChEBI" id="CHEBI:190135"/>
    </ligand>
</feature>
<comment type="caution">
    <text evidence="9">The sequence shown here is derived from an EMBL/GenBank/DDBJ whole genome shotgun (WGS) entry which is preliminary data.</text>
</comment>
<dbReference type="PIRSF" id="PIRSF000216">
    <property type="entry name" value="NADH_DH_24kDa"/>
    <property type="match status" value="1"/>
</dbReference>